<accession>A0A5C8GAS1</accession>
<feature type="compositionally biased region" description="Basic and acidic residues" evidence="5">
    <location>
        <begin position="1684"/>
        <end position="1707"/>
    </location>
</feature>
<evidence type="ECO:0000259" key="7">
    <source>
        <dbReference type="Pfam" id="PF04357"/>
    </source>
</evidence>
<keyword evidence="4 6" id="KW-0472">Membrane</keyword>
<comment type="caution">
    <text evidence="8">The sequence shown here is derived from an EMBL/GenBank/DDBJ whole genome shotgun (WGS) entry which is preliminary data.</text>
</comment>
<evidence type="ECO:0000256" key="1">
    <source>
        <dbReference type="ARBA" id="ARBA00004167"/>
    </source>
</evidence>
<protein>
    <recommendedName>
        <fullName evidence="7">Translocation and assembly module TamB C-terminal domain-containing protein</fullName>
    </recommendedName>
</protein>
<evidence type="ECO:0000256" key="2">
    <source>
        <dbReference type="ARBA" id="ARBA00022692"/>
    </source>
</evidence>
<feature type="transmembrane region" description="Helical" evidence="6">
    <location>
        <begin position="7"/>
        <end position="28"/>
    </location>
</feature>
<gene>
    <name evidence="8" type="ORF">ETF27_10040</name>
</gene>
<evidence type="ECO:0000256" key="4">
    <source>
        <dbReference type="ARBA" id="ARBA00023136"/>
    </source>
</evidence>
<reference evidence="9" key="1">
    <citation type="submission" date="2019-05" db="EMBL/GenBank/DDBJ databases">
        <title>Prevotella brunnea sp. nov., isolated from a wound of a patient.</title>
        <authorList>
            <person name="Buhl M."/>
        </authorList>
    </citation>
    <scope>NUCLEOTIDE SEQUENCE [LARGE SCALE GENOMIC DNA]</scope>
    <source>
        <strain evidence="9">A2672</strain>
    </source>
</reference>
<evidence type="ECO:0000313" key="8">
    <source>
        <dbReference type="EMBL" id="TXJ58910.1"/>
    </source>
</evidence>
<dbReference type="PANTHER" id="PTHR36985">
    <property type="entry name" value="TRANSLOCATION AND ASSEMBLY MODULE SUBUNIT TAMB"/>
    <property type="match status" value="1"/>
</dbReference>
<dbReference type="Pfam" id="PF04357">
    <property type="entry name" value="TamB"/>
    <property type="match status" value="1"/>
</dbReference>
<evidence type="ECO:0000313" key="9">
    <source>
        <dbReference type="Proteomes" id="UP000321612"/>
    </source>
</evidence>
<evidence type="ECO:0000256" key="3">
    <source>
        <dbReference type="ARBA" id="ARBA00022989"/>
    </source>
</evidence>
<name>A0A5C8GAS1_9BACT</name>
<dbReference type="PANTHER" id="PTHR36985:SF1">
    <property type="entry name" value="TRANSLOCATION AND ASSEMBLY MODULE SUBUNIT TAMB"/>
    <property type="match status" value="1"/>
</dbReference>
<dbReference type="GO" id="GO:0009306">
    <property type="term" value="P:protein secretion"/>
    <property type="evidence" value="ECO:0007669"/>
    <property type="project" value="InterPro"/>
</dbReference>
<keyword evidence="2 6" id="KW-0812">Transmembrane</keyword>
<dbReference type="EMBL" id="SDIK01000086">
    <property type="protein sequence ID" value="TXJ58910.1"/>
    <property type="molecule type" value="Genomic_DNA"/>
</dbReference>
<proteinExistence type="predicted"/>
<keyword evidence="3 6" id="KW-1133">Transmembrane helix</keyword>
<sequence length="1714" mass="191607">MKKAIKWLLAIVLAPILLFLILTFLLYLPPVQNWAVRQATARIAEKTGMTITLERVNLSFPLDLQLDGLKMLQPNDSIRGKTDTVADVKQLVVKVQLMPLFKNRVEVDELTFRQLKANTTHFIGDLRVRADLQRLHLVSHGIDLKGDSAKLNLAELQGGWIDIALGDTVPPDTTKEKTLWRINIDRLHLAQTDFRLHTPGDTLSLQAVFGKAEARQTELLLHDNIYKVGSLDWHKGQFHMNRNFEPRQKGFDAAHLAMTELNLGMDSLVYAGKDISANIRAANLREQSGLTITNLRTSLRMDSLSMSLPNLFLQMPGTELAGNFRMEMNVFEETNPGRLYADFKGFLSVADMMPFLTSLDKHTLRALPSQPITLRTHMQGNLKYITLNPLQVSLPGSFSLLAKGWIAQPTNMARLRADLRVDMRAEHPDFINRLLPKSISQTVHIPNGIALKGDIHIRKNQYKADLRLSGKQGKARLKGSYNTATQAYNLLADAQNLQLGRFLPRQNLQPFSGKIAAKGKGTDLLGGKASANIAANIRKFRYGNYILDNIAGKIRLGNGLTDVHIKSNNSMLAANVRYTGTINKKGVAGHIKGMFRHIDLHRLGGMKERYAIATWTEADVKSNLKNRHSFKGILRHFALDNENGKVPTPLVRGNFNVAATMRGTLLDTHLKGNLKHADLQGLGLIDKHYIAKTEADLHIRSNMKNYHHLDGNIDQLQLDERRGNNHIALLNGSFRLDADMRGNDIKGSLDGQFPHADLYQLGVIDQPFTTHFNTRLNFTMTGTDDLRAEGAFHNLDVSTKNRTYSPGDVAFDLLSQRDSTHAEVKGGDFLLNTDLNGSYKQLANIGKKFANDLQRQIAGKYIDQHALRQLLPTGHFTLKSGTDNFFSGLLAEQGYRFKTADIQLTSSPEEGLNGKMMVDGMEHDSLRVDSLLLTLYNHDDGLNYQLEIANAPDNHYPYHACLQGAFYEHGILSTLSVLDAQQKTALALSMRAAMADKGIKLNLTSPDAVLGYKDYIVNPDNYFYVGRDKRISTNLKLLAGDGAGLQLITEDNDTTSLQNLTLSVHRFEVGELLAVLPFAPKITGVLDGDYHVVQTASDLTVSSNMTVQNMIYEDNKMGNVGMELVYIPLNDGTHFVNALISQNNRSIGELSGSYKSEGEGRLEANLNMDRFPLNFINGFVPDRIVGLQGDGEGDLTVEGPLNQLKVNGELYLDSAHLISLPYGVDMRFADDPVLIKDSRIEFENFEMFANNNSPLNISGHLDFSDFNNMNMDVRMRANNFEIIDARENPRSEVYGKAFVDFNGRMRGPVNDLELLGQLEVLNGTDMTYVMRDATLTTDTELNDLVQFTNLNDTISDVVRRPDLTGFTMRLGLNIDEQAHIVCALNPDKSNYIDLFGGGSLLLSYDPTNSVQVRGRYTLNDGVMKYSLPIIPLRTFHIREGSYIEFSGDPMQPFLSIIATEEVKTNVTDASGQGRAVDFTCGVRLTKRFPQPGVEFIIDAPEDQEMQNTLNTKSAEERSKLAVTMLASGMYFDGTINKNADAAMNSALAGFLQSQVNAITGKALSSMGLDLTANMESTADANGSLHTDYTFKFSKRLWDNRLRIIMGGRVSTGSQLSDHNGAFFDNLSLEYRLNRKETKYIKLYYEREAYDWLEGEQSEFGVGFLWRRKLSHFKDIFRFRKNKEERIAPTPDQPKRDSLINFTHEKKSSTSNSQP</sequence>
<feature type="domain" description="Translocation and assembly module TamB C-terminal" evidence="7">
    <location>
        <begin position="1250"/>
        <end position="1654"/>
    </location>
</feature>
<feature type="region of interest" description="Disordered" evidence="5">
    <location>
        <begin position="1684"/>
        <end position="1714"/>
    </location>
</feature>
<dbReference type="GO" id="GO:0005886">
    <property type="term" value="C:plasma membrane"/>
    <property type="evidence" value="ECO:0007669"/>
    <property type="project" value="InterPro"/>
</dbReference>
<dbReference type="OrthoDB" id="9811276at2"/>
<dbReference type="Proteomes" id="UP000321612">
    <property type="component" value="Unassembled WGS sequence"/>
</dbReference>
<keyword evidence="9" id="KW-1185">Reference proteome</keyword>
<evidence type="ECO:0000256" key="6">
    <source>
        <dbReference type="SAM" id="Phobius"/>
    </source>
</evidence>
<organism evidence="8 9">
    <name type="scientific">Prevotella brunnea</name>
    <dbReference type="NCBI Taxonomy" id="2508867"/>
    <lineage>
        <taxon>Bacteria</taxon>
        <taxon>Pseudomonadati</taxon>
        <taxon>Bacteroidota</taxon>
        <taxon>Bacteroidia</taxon>
        <taxon>Bacteroidales</taxon>
        <taxon>Prevotellaceae</taxon>
        <taxon>Prevotella</taxon>
    </lineage>
</organism>
<dbReference type="RefSeq" id="WP_147785772.1">
    <property type="nucleotide sequence ID" value="NZ_SDIK01000086.1"/>
</dbReference>
<comment type="subcellular location">
    <subcellularLocation>
        <location evidence="1">Membrane</location>
        <topology evidence="1">Single-pass membrane protein</topology>
    </subcellularLocation>
</comment>
<evidence type="ECO:0000256" key="5">
    <source>
        <dbReference type="SAM" id="MobiDB-lite"/>
    </source>
</evidence>
<dbReference type="InterPro" id="IPR007452">
    <property type="entry name" value="TamB_C"/>
</dbReference>